<name>A0A9D4R529_DREPO</name>
<dbReference type="Gene3D" id="3.30.70.1820">
    <property type="entry name" value="L1 transposable element, RRM domain"/>
    <property type="match status" value="1"/>
</dbReference>
<dbReference type="Proteomes" id="UP000828390">
    <property type="component" value="Unassembled WGS sequence"/>
</dbReference>
<evidence type="ECO:0000313" key="1">
    <source>
        <dbReference type="EMBL" id="KAH3853515.1"/>
    </source>
</evidence>
<keyword evidence="2" id="KW-1185">Reference proteome</keyword>
<gene>
    <name evidence="1" type="ORF">DPMN_096040</name>
</gene>
<proteinExistence type="predicted"/>
<organism evidence="1 2">
    <name type="scientific">Dreissena polymorpha</name>
    <name type="common">Zebra mussel</name>
    <name type="synonym">Mytilus polymorpha</name>
    <dbReference type="NCBI Taxonomy" id="45954"/>
    <lineage>
        <taxon>Eukaryota</taxon>
        <taxon>Metazoa</taxon>
        <taxon>Spiralia</taxon>
        <taxon>Lophotrochozoa</taxon>
        <taxon>Mollusca</taxon>
        <taxon>Bivalvia</taxon>
        <taxon>Autobranchia</taxon>
        <taxon>Heteroconchia</taxon>
        <taxon>Euheterodonta</taxon>
        <taxon>Imparidentia</taxon>
        <taxon>Neoheterodontei</taxon>
        <taxon>Myida</taxon>
        <taxon>Dreissenoidea</taxon>
        <taxon>Dreissenidae</taxon>
        <taxon>Dreissena</taxon>
    </lineage>
</organism>
<accession>A0A9D4R529</accession>
<reference evidence="1" key="1">
    <citation type="journal article" date="2019" name="bioRxiv">
        <title>The Genome of the Zebra Mussel, Dreissena polymorpha: A Resource for Invasive Species Research.</title>
        <authorList>
            <person name="McCartney M.A."/>
            <person name="Auch B."/>
            <person name="Kono T."/>
            <person name="Mallez S."/>
            <person name="Zhang Y."/>
            <person name="Obille A."/>
            <person name="Becker A."/>
            <person name="Abrahante J.E."/>
            <person name="Garbe J."/>
            <person name="Badalamenti J.P."/>
            <person name="Herman A."/>
            <person name="Mangelson H."/>
            <person name="Liachko I."/>
            <person name="Sullivan S."/>
            <person name="Sone E.D."/>
            <person name="Koren S."/>
            <person name="Silverstein K.A.T."/>
            <person name="Beckman K.B."/>
            <person name="Gohl D.M."/>
        </authorList>
    </citation>
    <scope>NUCLEOTIDE SEQUENCE</scope>
    <source>
        <strain evidence="1">Duluth1</strain>
        <tissue evidence="1">Whole animal</tissue>
    </source>
</reference>
<reference evidence="1" key="2">
    <citation type="submission" date="2020-11" db="EMBL/GenBank/DDBJ databases">
        <authorList>
            <person name="McCartney M.A."/>
            <person name="Auch B."/>
            <person name="Kono T."/>
            <person name="Mallez S."/>
            <person name="Becker A."/>
            <person name="Gohl D.M."/>
            <person name="Silverstein K.A.T."/>
            <person name="Koren S."/>
            <person name="Bechman K.B."/>
            <person name="Herman A."/>
            <person name="Abrahante J.E."/>
            <person name="Garbe J."/>
        </authorList>
    </citation>
    <scope>NUCLEOTIDE SEQUENCE</scope>
    <source>
        <strain evidence="1">Duluth1</strain>
        <tissue evidence="1">Whole animal</tissue>
    </source>
</reference>
<protein>
    <submittedName>
        <fullName evidence="1">Uncharacterized protein</fullName>
    </submittedName>
</protein>
<evidence type="ECO:0000313" key="2">
    <source>
        <dbReference type="Proteomes" id="UP000828390"/>
    </source>
</evidence>
<sequence length="106" mass="12165">MGSTLMSTRVSELERQRDKLYEEVTYLQSQSLRNNLIFTNIPEDNLTGNESAEVSEQKLRDHLKSALKLSTENVDAIRFDRVHRSPGHPITGKTKNIVAKFTIYEN</sequence>
<dbReference type="AlphaFoldDB" id="A0A9D4R529"/>
<comment type="caution">
    <text evidence="1">The sequence shown here is derived from an EMBL/GenBank/DDBJ whole genome shotgun (WGS) entry which is preliminary data.</text>
</comment>
<dbReference type="EMBL" id="JAIWYP010000003">
    <property type="protein sequence ID" value="KAH3853515.1"/>
    <property type="molecule type" value="Genomic_DNA"/>
</dbReference>